<feature type="transmembrane region" description="Helical" evidence="6">
    <location>
        <begin position="94"/>
        <end position="112"/>
    </location>
</feature>
<dbReference type="RefSeq" id="WP_115542049.1">
    <property type="nucleotide sequence ID" value="NZ_NXLQ01000001.1"/>
</dbReference>
<reference evidence="7 8" key="1">
    <citation type="submission" date="2018-04" db="EMBL/GenBank/DDBJ databases">
        <title>Novel Campyloabacter and Helicobacter Species and Strains.</title>
        <authorList>
            <person name="Mannion A.J."/>
            <person name="Shen Z."/>
            <person name="Fox J.G."/>
        </authorList>
    </citation>
    <scope>NUCLEOTIDE SEQUENCE [LARGE SCALE GENOMIC DNA]</scope>
    <source>
        <strain evidence="7 8">MIT 17-337</strain>
    </source>
</reference>
<keyword evidence="4 6" id="KW-1133">Transmembrane helix</keyword>
<evidence type="ECO:0000313" key="8">
    <source>
        <dbReference type="Proteomes" id="UP000256379"/>
    </source>
</evidence>
<protein>
    <recommendedName>
        <fullName evidence="9">Permease</fullName>
    </recommendedName>
</protein>
<evidence type="ECO:0000256" key="5">
    <source>
        <dbReference type="ARBA" id="ARBA00023136"/>
    </source>
</evidence>
<feature type="transmembrane region" description="Helical" evidence="6">
    <location>
        <begin position="15"/>
        <end position="34"/>
    </location>
</feature>
<dbReference type="GO" id="GO:0015920">
    <property type="term" value="P:lipopolysaccharide transport"/>
    <property type="evidence" value="ECO:0007669"/>
    <property type="project" value="TreeGrafter"/>
</dbReference>
<keyword evidence="8" id="KW-1185">Reference proteome</keyword>
<evidence type="ECO:0008006" key="9">
    <source>
        <dbReference type="Google" id="ProtNLM"/>
    </source>
</evidence>
<dbReference type="Pfam" id="PF03739">
    <property type="entry name" value="LptF_LptG"/>
    <property type="match status" value="1"/>
</dbReference>
<keyword evidence="2" id="KW-1003">Cell membrane</keyword>
<keyword evidence="3 6" id="KW-0812">Transmembrane</keyword>
<dbReference type="AlphaFoldDB" id="A0A3D8ISF1"/>
<dbReference type="GO" id="GO:0043190">
    <property type="term" value="C:ATP-binding cassette (ABC) transporter complex"/>
    <property type="evidence" value="ECO:0007669"/>
    <property type="project" value="TreeGrafter"/>
</dbReference>
<dbReference type="InterPro" id="IPR005495">
    <property type="entry name" value="LptG/LptF_permease"/>
</dbReference>
<name>A0A3D8ISF1_9HELI</name>
<evidence type="ECO:0000256" key="2">
    <source>
        <dbReference type="ARBA" id="ARBA00022475"/>
    </source>
</evidence>
<evidence type="ECO:0000256" key="4">
    <source>
        <dbReference type="ARBA" id="ARBA00022989"/>
    </source>
</evidence>
<feature type="transmembrane region" description="Helical" evidence="6">
    <location>
        <begin position="301"/>
        <end position="323"/>
    </location>
</feature>
<organism evidence="7 8">
    <name type="scientific">Helicobacter didelphidarum</name>
    <dbReference type="NCBI Taxonomy" id="2040648"/>
    <lineage>
        <taxon>Bacteria</taxon>
        <taxon>Pseudomonadati</taxon>
        <taxon>Campylobacterota</taxon>
        <taxon>Epsilonproteobacteria</taxon>
        <taxon>Campylobacterales</taxon>
        <taxon>Helicobacteraceae</taxon>
        <taxon>Helicobacter</taxon>
    </lineage>
</organism>
<gene>
    <name evidence="7" type="ORF">CQA53_00395</name>
</gene>
<feature type="transmembrane region" description="Helical" evidence="6">
    <location>
        <begin position="335"/>
        <end position="353"/>
    </location>
</feature>
<sequence length="358" mass="41254">MFFWFIAVRFLKPTIIILLGLEFFFLAVDSLQYFDLLSSSANTAVRFLAFNAMYAFNYVLPLSLLLGLIVFYITLIKSNQYIALLSLGYSKKKILFPPFILINIIISCYIGLNATNFAYAQENVDNIIQKNEGSAISKDLFIRYGEDYIYFQRIYPLLQKAENIKVYQTRSLSNGKRQLISITRANEGFFAQNEWHLIEPRISTFPSSYELGQTTMTTTQHERIQILKGFRPKILDTFYKNKPSVSLIDAIYSLNILLQEHADTKRTRGILYSLGIIPFFISMIAVIIAYYAPPLARYENLAILGIGFSVLSLMIWGIFFSLGKLNANAIFIPEISMLLPLFILFVVSCRYYWKLNRI</sequence>
<evidence type="ECO:0000313" key="7">
    <source>
        <dbReference type="EMBL" id="RDU67521.1"/>
    </source>
</evidence>
<accession>A0A3D8ISF1</accession>
<dbReference type="Proteomes" id="UP000256379">
    <property type="component" value="Unassembled WGS sequence"/>
</dbReference>
<proteinExistence type="predicted"/>
<evidence type="ECO:0000256" key="1">
    <source>
        <dbReference type="ARBA" id="ARBA00004651"/>
    </source>
</evidence>
<feature type="transmembrane region" description="Helical" evidence="6">
    <location>
        <begin position="270"/>
        <end position="292"/>
    </location>
</feature>
<feature type="transmembrane region" description="Helical" evidence="6">
    <location>
        <begin position="54"/>
        <end position="73"/>
    </location>
</feature>
<dbReference type="PANTHER" id="PTHR33529:SF6">
    <property type="entry name" value="YJGP_YJGQ FAMILY PERMEASE"/>
    <property type="match status" value="1"/>
</dbReference>
<dbReference type="OrthoDB" id="5372305at2"/>
<dbReference type="PANTHER" id="PTHR33529">
    <property type="entry name" value="SLR0882 PROTEIN-RELATED"/>
    <property type="match status" value="1"/>
</dbReference>
<comment type="caution">
    <text evidence="7">The sequence shown here is derived from an EMBL/GenBank/DDBJ whole genome shotgun (WGS) entry which is preliminary data.</text>
</comment>
<evidence type="ECO:0000256" key="3">
    <source>
        <dbReference type="ARBA" id="ARBA00022692"/>
    </source>
</evidence>
<dbReference type="EMBL" id="NXLQ01000001">
    <property type="protein sequence ID" value="RDU67521.1"/>
    <property type="molecule type" value="Genomic_DNA"/>
</dbReference>
<evidence type="ECO:0000256" key="6">
    <source>
        <dbReference type="SAM" id="Phobius"/>
    </source>
</evidence>
<comment type="subcellular location">
    <subcellularLocation>
        <location evidence="1">Cell membrane</location>
        <topology evidence="1">Multi-pass membrane protein</topology>
    </subcellularLocation>
</comment>
<keyword evidence="5 6" id="KW-0472">Membrane</keyword>